<accession>H0E1X5</accession>
<dbReference type="RefSeq" id="WP_007571145.1">
    <property type="nucleotide sequence ID" value="NZ_AGUD01000034.1"/>
</dbReference>
<evidence type="ECO:0000256" key="3">
    <source>
        <dbReference type="ARBA" id="ARBA00023163"/>
    </source>
</evidence>
<proteinExistence type="predicted"/>
<evidence type="ECO:0000259" key="5">
    <source>
        <dbReference type="PROSITE" id="PS51118"/>
    </source>
</evidence>
<dbReference type="InterPro" id="IPR036388">
    <property type="entry name" value="WH-like_DNA-bd_sf"/>
</dbReference>
<dbReference type="InterPro" id="IPR036390">
    <property type="entry name" value="WH_DNA-bd_sf"/>
</dbReference>
<dbReference type="AlphaFoldDB" id="H0E1X5"/>
<dbReference type="Pfam" id="PF01638">
    <property type="entry name" value="HxlR"/>
    <property type="match status" value="1"/>
</dbReference>
<evidence type="ECO:0000256" key="2">
    <source>
        <dbReference type="ARBA" id="ARBA00023125"/>
    </source>
</evidence>
<protein>
    <submittedName>
        <fullName evidence="6">Transcriptional regulator HxlR family</fullName>
    </submittedName>
</protein>
<dbReference type="Gene3D" id="1.10.10.10">
    <property type="entry name" value="Winged helix-like DNA-binding domain superfamily/Winged helix DNA-binding domain"/>
    <property type="match status" value="1"/>
</dbReference>
<dbReference type="PANTHER" id="PTHR33204">
    <property type="entry name" value="TRANSCRIPTIONAL REGULATOR, MARR FAMILY"/>
    <property type="match status" value="1"/>
</dbReference>
<comment type="caution">
    <text evidence="6">The sequence shown here is derived from an EMBL/GenBank/DDBJ whole genome shotgun (WGS) entry which is preliminary data.</text>
</comment>
<keyword evidence="1" id="KW-0805">Transcription regulation</keyword>
<feature type="domain" description="HTH hxlR-type" evidence="5">
    <location>
        <begin position="14"/>
        <end position="111"/>
    </location>
</feature>
<keyword evidence="7" id="KW-1185">Reference proteome</keyword>
<dbReference type="SUPFAM" id="SSF46785">
    <property type="entry name" value="Winged helix' DNA-binding domain"/>
    <property type="match status" value="1"/>
</dbReference>
<dbReference type="Proteomes" id="UP000005143">
    <property type="component" value="Unassembled WGS sequence"/>
</dbReference>
<evidence type="ECO:0000256" key="4">
    <source>
        <dbReference type="SAM" id="MobiDB-lite"/>
    </source>
</evidence>
<evidence type="ECO:0000313" key="7">
    <source>
        <dbReference type="Proteomes" id="UP000005143"/>
    </source>
</evidence>
<dbReference type="EMBL" id="AGUD01000034">
    <property type="protein sequence ID" value="EHN12325.1"/>
    <property type="molecule type" value="Genomic_DNA"/>
</dbReference>
<feature type="region of interest" description="Disordered" evidence="4">
    <location>
        <begin position="141"/>
        <end position="163"/>
    </location>
</feature>
<dbReference type="PANTHER" id="PTHR33204:SF18">
    <property type="entry name" value="TRANSCRIPTIONAL REGULATORY PROTEIN"/>
    <property type="match status" value="1"/>
</dbReference>
<dbReference type="PROSITE" id="PS51118">
    <property type="entry name" value="HTH_HXLR"/>
    <property type="match status" value="1"/>
</dbReference>
<sequence length="163" mass="18026">MSDATDLTTRFTDDSVARTLELVGERWSMLVIRELFFGVRRFSAMARNLSIPRATLTARLKKLTAAGVIERVELGPGSDRHEYRLTRAGLELYPTTIALMQWGDRHLTGPEGPPIVLRHDECGSIVNPVLRCDVCDKPLDPHSVTPERGPGYESRVEAAPSAG</sequence>
<organism evidence="6 7">
    <name type="scientific">Patulibacter medicamentivorans</name>
    <dbReference type="NCBI Taxonomy" id="1097667"/>
    <lineage>
        <taxon>Bacteria</taxon>
        <taxon>Bacillati</taxon>
        <taxon>Actinomycetota</taxon>
        <taxon>Thermoleophilia</taxon>
        <taxon>Solirubrobacterales</taxon>
        <taxon>Patulibacteraceae</taxon>
        <taxon>Patulibacter</taxon>
    </lineage>
</organism>
<dbReference type="InterPro" id="IPR002577">
    <property type="entry name" value="HTH_HxlR"/>
</dbReference>
<keyword evidence="2" id="KW-0238">DNA-binding</keyword>
<dbReference type="GO" id="GO:0003677">
    <property type="term" value="F:DNA binding"/>
    <property type="evidence" value="ECO:0007669"/>
    <property type="project" value="UniProtKB-KW"/>
</dbReference>
<evidence type="ECO:0000313" key="6">
    <source>
        <dbReference type="EMBL" id="EHN12325.1"/>
    </source>
</evidence>
<gene>
    <name evidence="6" type="ORF">PAI11_07870</name>
</gene>
<dbReference type="PATRIC" id="fig|1097667.3.peg.783"/>
<reference evidence="6 7" key="1">
    <citation type="journal article" date="2013" name="Biodegradation">
        <title>Quantitative proteomic analysis of ibuprofen-degrading Patulibacter sp. strain I11.</title>
        <authorList>
            <person name="Almeida B."/>
            <person name="Kjeldal H."/>
            <person name="Lolas I."/>
            <person name="Knudsen A.D."/>
            <person name="Carvalho G."/>
            <person name="Nielsen K.L."/>
            <person name="Barreto Crespo M.T."/>
            <person name="Stensballe A."/>
            <person name="Nielsen J.L."/>
        </authorList>
    </citation>
    <scope>NUCLEOTIDE SEQUENCE [LARGE SCALE GENOMIC DNA]</scope>
    <source>
        <strain evidence="6 7">I11</strain>
    </source>
</reference>
<name>H0E1X5_9ACTN</name>
<evidence type="ECO:0000256" key="1">
    <source>
        <dbReference type="ARBA" id="ARBA00023015"/>
    </source>
</evidence>
<keyword evidence="3" id="KW-0804">Transcription</keyword>